<feature type="compositionally biased region" description="Basic and acidic residues" evidence="1">
    <location>
        <begin position="35"/>
        <end position="48"/>
    </location>
</feature>
<comment type="caution">
    <text evidence="2">The sequence shown here is derived from an EMBL/GenBank/DDBJ whole genome shotgun (WGS) entry which is preliminary data.</text>
</comment>
<organism evidence="2 3">
    <name type="scientific">Aspergillus cavernicola</name>
    <dbReference type="NCBI Taxonomy" id="176166"/>
    <lineage>
        <taxon>Eukaryota</taxon>
        <taxon>Fungi</taxon>
        <taxon>Dikarya</taxon>
        <taxon>Ascomycota</taxon>
        <taxon>Pezizomycotina</taxon>
        <taxon>Eurotiomycetes</taxon>
        <taxon>Eurotiomycetidae</taxon>
        <taxon>Eurotiales</taxon>
        <taxon>Aspergillaceae</taxon>
        <taxon>Aspergillus</taxon>
        <taxon>Aspergillus subgen. Nidulantes</taxon>
    </lineage>
</organism>
<dbReference type="Proteomes" id="UP001610335">
    <property type="component" value="Unassembled WGS sequence"/>
</dbReference>
<feature type="region of interest" description="Disordered" evidence="1">
    <location>
        <begin position="1"/>
        <end position="54"/>
    </location>
</feature>
<feature type="compositionally biased region" description="Polar residues" evidence="1">
    <location>
        <begin position="1"/>
        <end position="12"/>
    </location>
</feature>
<evidence type="ECO:0000256" key="1">
    <source>
        <dbReference type="SAM" id="MobiDB-lite"/>
    </source>
</evidence>
<protein>
    <submittedName>
        <fullName evidence="2">Uncharacterized protein</fullName>
    </submittedName>
</protein>
<evidence type="ECO:0000313" key="2">
    <source>
        <dbReference type="EMBL" id="KAL2830069.1"/>
    </source>
</evidence>
<name>A0ABR4IS42_9EURO</name>
<evidence type="ECO:0000313" key="3">
    <source>
        <dbReference type="Proteomes" id="UP001610335"/>
    </source>
</evidence>
<keyword evidence="3" id="KW-1185">Reference proteome</keyword>
<sequence length="104" mass="11113">MQSSKANPTNPENPVRKAAAGVTESARSMMPGSLKTEKEPKDPKDPKDSTTGWSIEEMLETGLDKNGNPVPDAISYIDGARMAKGERGFDDQGDVVSAALDDFD</sequence>
<reference evidence="2 3" key="1">
    <citation type="submission" date="2024-07" db="EMBL/GenBank/DDBJ databases">
        <title>Section-level genome sequencing and comparative genomics of Aspergillus sections Usti and Cavernicolus.</title>
        <authorList>
            <consortium name="Lawrence Berkeley National Laboratory"/>
            <person name="Nybo J.L."/>
            <person name="Vesth T.C."/>
            <person name="Theobald S."/>
            <person name="Frisvad J.C."/>
            <person name="Larsen T.O."/>
            <person name="Kjaerboelling I."/>
            <person name="Rothschild-Mancinelli K."/>
            <person name="Lyhne E.K."/>
            <person name="Kogle M.E."/>
            <person name="Barry K."/>
            <person name="Clum A."/>
            <person name="Na H."/>
            <person name="Ledsgaard L."/>
            <person name="Lin J."/>
            <person name="Lipzen A."/>
            <person name="Kuo A."/>
            <person name="Riley R."/>
            <person name="Mondo S."/>
            <person name="LaButti K."/>
            <person name="Haridas S."/>
            <person name="Pangalinan J."/>
            <person name="Salamov A.A."/>
            <person name="Simmons B.A."/>
            <person name="Magnuson J.K."/>
            <person name="Chen J."/>
            <person name="Drula E."/>
            <person name="Henrissat B."/>
            <person name="Wiebenga A."/>
            <person name="Lubbers R.J."/>
            <person name="Gomes A.C."/>
            <person name="Makela M.R."/>
            <person name="Stajich J."/>
            <person name="Grigoriev I.V."/>
            <person name="Mortensen U.H."/>
            <person name="De vries R.P."/>
            <person name="Baker S.E."/>
            <person name="Andersen M.R."/>
        </authorList>
    </citation>
    <scope>NUCLEOTIDE SEQUENCE [LARGE SCALE GENOMIC DNA]</scope>
    <source>
        <strain evidence="2 3">CBS 600.67</strain>
    </source>
</reference>
<dbReference type="EMBL" id="JBFXLS010000014">
    <property type="protein sequence ID" value="KAL2830069.1"/>
    <property type="molecule type" value="Genomic_DNA"/>
</dbReference>
<gene>
    <name evidence="2" type="ORF">BDW59DRAFT_141714</name>
</gene>
<accession>A0ABR4IS42</accession>
<proteinExistence type="predicted"/>